<evidence type="ECO:0000313" key="3">
    <source>
        <dbReference type="Proteomes" id="UP000298138"/>
    </source>
</evidence>
<evidence type="ECO:0000256" key="1">
    <source>
        <dbReference type="SAM" id="MobiDB-lite"/>
    </source>
</evidence>
<feature type="compositionally biased region" description="Low complexity" evidence="1">
    <location>
        <begin position="97"/>
        <end position="110"/>
    </location>
</feature>
<dbReference type="EMBL" id="ML220155">
    <property type="protein sequence ID" value="TGZ77287.1"/>
    <property type="molecule type" value="Genomic_DNA"/>
</dbReference>
<feature type="region of interest" description="Disordered" evidence="1">
    <location>
        <begin position="72"/>
        <end position="113"/>
    </location>
</feature>
<reference evidence="2 3" key="1">
    <citation type="submission" date="2019-04" db="EMBL/GenBank/DDBJ databases">
        <title>Comparative genomics and transcriptomics to analyze fruiting body development in filamentous ascomycetes.</title>
        <authorList>
            <consortium name="DOE Joint Genome Institute"/>
            <person name="Lutkenhaus R."/>
            <person name="Traeger S."/>
            <person name="Breuer J."/>
            <person name="Kuo A."/>
            <person name="Lipzen A."/>
            <person name="Pangilinan J."/>
            <person name="Dilworth D."/>
            <person name="Sandor L."/>
            <person name="Poggeler S."/>
            <person name="Barry K."/>
            <person name="Grigoriev I.V."/>
            <person name="Nowrousian M."/>
        </authorList>
    </citation>
    <scope>NUCLEOTIDE SEQUENCE [LARGE SCALE GENOMIC DNA]</scope>
    <source>
        <strain evidence="2 3">CBS 389.68</strain>
    </source>
</reference>
<evidence type="ECO:0000313" key="2">
    <source>
        <dbReference type="EMBL" id="TGZ77287.1"/>
    </source>
</evidence>
<proteinExistence type="predicted"/>
<dbReference type="Proteomes" id="UP000298138">
    <property type="component" value="Unassembled WGS sequence"/>
</dbReference>
<protein>
    <submittedName>
        <fullName evidence="2">Uncharacterized protein</fullName>
    </submittedName>
</protein>
<accession>A0A4S2MRA2</accession>
<keyword evidence="3" id="KW-1185">Reference proteome</keyword>
<dbReference type="AlphaFoldDB" id="A0A4S2MRA2"/>
<sequence length="168" mass="18984">MSGGLKERGRKIAGPIWVSSSKSSGIHCARSPDLWFSKLEAGPQIDLVPLDSRPHVTPSILKLRTFFWRDTAPPSSRLRTNLTLLGPDRSPTPHPSESPSSNPHNPFSTPQYPPITHRVLSVMPFWSRKLGFPRIGKNRSDNSPYPPYLRVFSCDRVKREHRCATMPY</sequence>
<name>A0A4S2MRA2_9PEZI</name>
<feature type="compositionally biased region" description="Polar residues" evidence="1">
    <location>
        <begin position="73"/>
        <end position="83"/>
    </location>
</feature>
<dbReference type="InParanoid" id="A0A4S2MRA2"/>
<organism evidence="2 3">
    <name type="scientific">Ascodesmis nigricans</name>
    <dbReference type="NCBI Taxonomy" id="341454"/>
    <lineage>
        <taxon>Eukaryota</taxon>
        <taxon>Fungi</taxon>
        <taxon>Dikarya</taxon>
        <taxon>Ascomycota</taxon>
        <taxon>Pezizomycotina</taxon>
        <taxon>Pezizomycetes</taxon>
        <taxon>Pezizales</taxon>
        <taxon>Ascodesmidaceae</taxon>
        <taxon>Ascodesmis</taxon>
    </lineage>
</organism>
<gene>
    <name evidence="2" type="ORF">EX30DRAFT_203863</name>
</gene>